<reference evidence="7 8" key="1">
    <citation type="journal article" date="2020" name="Nat. Food">
        <title>A phased Vanilla planifolia genome enables genetic improvement of flavour and production.</title>
        <authorList>
            <person name="Hasing T."/>
            <person name="Tang H."/>
            <person name="Brym M."/>
            <person name="Khazi F."/>
            <person name="Huang T."/>
            <person name="Chambers A.H."/>
        </authorList>
    </citation>
    <scope>NUCLEOTIDE SEQUENCE [LARGE SCALE GENOMIC DNA]</scope>
    <source>
        <tissue evidence="7">Leaf</tissue>
    </source>
</reference>
<dbReference type="GO" id="GO:0016567">
    <property type="term" value="P:protein ubiquitination"/>
    <property type="evidence" value="ECO:0007669"/>
    <property type="project" value="UniProtKB-UniRule"/>
</dbReference>
<dbReference type="InterPro" id="IPR058678">
    <property type="entry name" value="ARM_PUB"/>
</dbReference>
<dbReference type="CDD" id="cd16664">
    <property type="entry name" value="RING-Ubox_PUB"/>
    <property type="match status" value="1"/>
</dbReference>
<organism evidence="7 8">
    <name type="scientific">Vanilla planifolia</name>
    <name type="common">Vanilla</name>
    <dbReference type="NCBI Taxonomy" id="51239"/>
    <lineage>
        <taxon>Eukaryota</taxon>
        <taxon>Viridiplantae</taxon>
        <taxon>Streptophyta</taxon>
        <taxon>Embryophyta</taxon>
        <taxon>Tracheophyta</taxon>
        <taxon>Spermatophyta</taxon>
        <taxon>Magnoliopsida</taxon>
        <taxon>Liliopsida</taxon>
        <taxon>Asparagales</taxon>
        <taxon>Orchidaceae</taxon>
        <taxon>Vanilloideae</taxon>
        <taxon>Vanilleae</taxon>
        <taxon>Vanilla</taxon>
    </lineage>
</organism>
<dbReference type="SMART" id="SM00504">
    <property type="entry name" value="Ubox"/>
    <property type="match status" value="1"/>
</dbReference>
<dbReference type="UniPathway" id="UPA00143"/>
<accession>A0A835VHI1</accession>
<evidence type="ECO:0000256" key="1">
    <source>
        <dbReference type="ARBA" id="ARBA00000900"/>
    </source>
</evidence>
<dbReference type="InterPro" id="IPR013083">
    <property type="entry name" value="Znf_RING/FYVE/PHD"/>
</dbReference>
<gene>
    <name evidence="7" type="ORF">HPP92_000916</name>
</gene>
<dbReference type="EC" id="2.3.2.27" evidence="5"/>
<dbReference type="InterPro" id="IPR016024">
    <property type="entry name" value="ARM-type_fold"/>
</dbReference>
<comment type="catalytic activity">
    <reaction evidence="1 5">
        <text>S-ubiquitinyl-[E2 ubiquitin-conjugating enzyme]-L-cysteine + [acceptor protein]-L-lysine = [E2 ubiquitin-conjugating enzyme]-L-cysteine + N(6)-ubiquitinyl-[acceptor protein]-L-lysine.</text>
        <dbReference type="EC" id="2.3.2.27"/>
    </reaction>
</comment>
<dbReference type="SUPFAM" id="SSF48371">
    <property type="entry name" value="ARM repeat"/>
    <property type="match status" value="1"/>
</dbReference>
<dbReference type="InterPro" id="IPR003613">
    <property type="entry name" value="Ubox_domain"/>
</dbReference>
<proteinExistence type="predicted"/>
<comment type="pathway">
    <text evidence="2 5">Protein modification; protein ubiquitination.</text>
</comment>
<evidence type="ECO:0000256" key="3">
    <source>
        <dbReference type="ARBA" id="ARBA00022679"/>
    </source>
</evidence>
<evidence type="ECO:0000256" key="5">
    <source>
        <dbReference type="RuleBase" id="RU369093"/>
    </source>
</evidence>
<dbReference type="EMBL" id="JADCNM010000001">
    <property type="protein sequence ID" value="KAG0500844.1"/>
    <property type="molecule type" value="Genomic_DNA"/>
</dbReference>
<dbReference type="FunFam" id="3.30.40.10:FF:000442">
    <property type="entry name" value="RING-type E3 ubiquitin transferase"/>
    <property type="match status" value="1"/>
</dbReference>
<dbReference type="OrthoDB" id="10064100at2759"/>
<name>A0A835VHI1_VANPL</name>
<keyword evidence="3 5" id="KW-0808">Transferase</keyword>
<dbReference type="Pfam" id="PF25598">
    <property type="entry name" value="ARM_PUB"/>
    <property type="match status" value="1"/>
</dbReference>
<dbReference type="AlphaFoldDB" id="A0A835VHI1"/>
<dbReference type="PANTHER" id="PTHR22849">
    <property type="entry name" value="WDSAM1 PROTEIN"/>
    <property type="match status" value="1"/>
</dbReference>
<evidence type="ECO:0000256" key="4">
    <source>
        <dbReference type="ARBA" id="ARBA00022786"/>
    </source>
</evidence>
<sequence>MPLKSIDVGIPPLFRCPISLDLFTDPVTLSTGQTYDRPSIEKWLAGGNLTCPVTMQKLHDTSMVPNHTLQHLIHQWFIADDGGMNRPETDQKSISNREIPELAFEAVLRSPGSTFTSKLETLEEIKAMLADSCITRKVQLTEAGFMQLLLQLILQHPSAANMEVLESAMDCLLILLPAAHGDSLDMLKIESSIAALVRLMVQGSTKMRRGLCCLLERIASSPENKELCTALGQNNEAFQMLVFLVKNVSDSMTYESAARAIHGMCSLESNREGAIKGGVVDALVAYLYKPSRHHVAEALATMELLVEMENGKKALMRNKLAIKVLVKMVFRVSSDAEGSEHAVGLLQAVCNGSMQAMGEAIKAGAITQLLLLLQCQCSTKAKAKARNLLKLLRPR</sequence>
<feature type="domain" description="U-box" evidence="6">
    <location>
        <begin position="9"/>
        <end position="83"/>
    </location>
</feature>
<dbReference type="PANTHER" id="PTHR22849:SF103">
    <property type="entry name" value="U-BOX DOMAIN-CONTAINING PROTEIN"/>
    <property type="match status" value="1"/>
</dbReference>
<dbReference type="GO" id="GO:0061630">
    <property type="term" value="F:ubiquitin protein ligase activity"/>
    <property type="evidence" value="ECO:0007669"/>
    <property type="project" value="UniProtKB-UniRule"/>
</dbReference>
<comment type="caution">
    <text evidence="7">The sequence shown here is derived from an EMBL/GenBank/DDBJ whole genome shotgun (WGS) entry which is preliminary data.</text>
</comment>
<evidence type="ECO:0000313" key="7">
    <source>
        <dbReference type="EMBL" id="KAG0500844.1"/>
    </source>
</evidence>
<evidence type="ECO:0000256" key="2">
    <source>
        <dbReference type="ARBA" id="ARBA00004906"/>
    </source>
</evidence>
<evidence type="ECO:0000259" key="6">
    <source>
        <dbReference type="PROSITE" id="PS51698"/>
    </source>
</evidence>
<dbReference type="Gene3D" id="3.30.40.10">
    <property type="entry name" value="Zinc/RING finger domain, C3HC4 (zinc finger)"/>
    <property type="match status" value="1"/>
</dbReference>
<keyword evidence="4 5" id="KW-0833">Ubl conjugation pathway</keyword>
<dbReference type="Gene3D" id="1.25.10.10">
    <property type="entry name" value="Leucine-rich Repeat Variant"/>
    <property type="match status" value="2"/>
</dbReference>
<evidence type="ECO:0000313" key="8">
    <source>
        <dbReference type="Proteomes" id="UP000639772"/>
    </source>
</evidence>
<dbReference type="PROSITE" id="PS51698">
    <property type="entry name" value="U_BOX"/>
    <property type="match status" value="1"/>
</dbReference>
<dbReference type="SUPFAM" id="SSF57850">
    <property type="entry name" value="RING/U-box"/>
    <property type="match status" value="1"/>
</dbReference>
<dbReference type="InterPro" id="IPR011989">
    <property type="entry name" value="ARM-like"/>
</dbReference>
<dbReference type="InterPro" id="IPR045210">
    <property type="entry name" value="RING-Ubox_PUB"/>
</dbReference>
<dbReference type="InterPro" id="IPR045185">
    <property type="entry name" value="PUB22/23/24-like"/>
</dbReference>
<dbReference type="Pfam" id="PF04564">
    <property type="entry name" value="U-box"/>
    <property type="match status" value="1"/>
</dbReference>
<protein>
    <recommendedName>
        <fullName evidence="5 6">U-box domain-containing protein</fullName>
        <ecNumber evidence="5">2.3.2.27</ecNumber>
    </recommendedName>
    <alternativeName>
        <fullName evidence="5">RING-type E3 ubiquitin transferase PUB</fullName>
    </alternativeName>
</protein>
<dbReference type="Proteomes" id="UP000639772">
    <property type="component" value="Chromosome 1"/>
</dbReference>
<comment type="function">
    <text evidence="5">Functions as an E3 ubiquitin ligase.</text>
</comment>